<dbReference type="InterPro" id="IPR050237">
    <property type="entry name" value="ATP-dep_AMP-bd_enzyme"/>
</dbReference>
<dbReference type="FunCoup" id="A0A0D2JCP2">
    <property type="interactions" value="389"/>
</dbReference>
<dbReference type="FunFam" id="3.30.300.30:FF:000008">
    <property type="entry name" value="2,3-dihydroxybenzoate-AMP ligase"/>
    <property type="match status" value="1"/>
</dbReference>
<dbReference type="OrthoDB" id="9765680at2"/>
<dbReference type="CDD" id="cd05936">
    <property type="entry name" value="FC-FACS_FadD_like"/>
    <property type="match status" value="1"/>
</dbReference>
<comment type="similarity">
    <text evidence="1">Belongs to the ATP-dependent AMP-binding enzyme family.</text>
</comment>
<dbReference type="Pfam" id="PF13193">
    <property type="entry name" value="AMP-binding_C"/>
    <property type="match status" value="1"/>
</dbReference>
<organism evidence="5 6">
    <name type="scientific">Dethiosulfatarculus sandiegensis</name>
    <dbReference type="NCBI Taxonomy" id="1429043"/>
    <lineage>
        <taxon>Bacteria</taxon>
        <taxon>Pseudomonadati</taxon>
        <taxon>Thermodesulfobacteriota</taxon>
        <taxon>Desulfarculia</taxon>
        <taxon>Desulfarculales</taxon>
        <taxon>Desulfarculaceae</taxon>
        <taxon>Dethiosulfatarculus</taxon>
    </lineage>
</organism>
<evidence type="ECO:0000313" key="5">
    <source>
        <dbReference type="EMBL" id="KIX15914.1"/>
    </source>
</evidence>
<evidence type="ECO:0000256" key="2">
    <source>
        <dbReference type="ARBA" id="ARBA00022598"/>
    </source>
</evidence>
<reference evidence="5 6" key="1">
    <citation type="submission" date="2013-11" db="EMBL/GenBank/DDBJ databases">
        <title>Metagenomic analysis of a methanogenic consortium involved in long chain n-alkane degradation.</title>
        <authorList>
            <person name="Davidova I.A."/>
            <person name="Callaghan A.V."/>
            <person name="Wawrik B."/>
            <person name="Pruitt S."/>
            <person name="Marks C."/>
            <person name="Duncan K.E."/>
            <person name="Suflita J.M."/>
        </authorList>
    </citation>
    <scope>NUCLEOTIDE SEQUENCE [LARGE SCALE GENOMIC DNA]</scope>
    <source>
        <strain evidence="5 6">SPR</strain>
    </source>
</reference>
<name>A0A0D2JCP2_9BACT</name>
<dbReference type="InterPro" id="IPR020845">
    <property type="entry name" value="AMP-binding_CS"/>
</dbReference>
<evidence type="ECO:0000313" key="6">
    <source>
        <dbReference type="Proteomes" id="UP000032233"/>
    </source>
</evidence>
<dbReference type="RefSeq" id="WP_044346186.1">
    <property type="nucleotide sequence ID" value="NZ_AZAC01000001.1"/>
</dbReference>
<dbReference type="GO" id="GO:0016878">
    <property type="term" value="F:acid-thiol ligase activity"/>
    <property type="evidence" value="ECO:0007669"/>
    <property type="project" value="UniProtKB-ARBA"/>
</dbReference>
<accession>A0A0D2JCP2</accession>
<dbReference type="PROSITE" id="PS00455">
    <property type="entry name" value="AMP_BINDING"/>
    <property type="match status" value="1"/>
</dbReference>
<dbReference type="Proteomes" id="UP000032233">
    <property type="component" value="Unassembled WGS sequence"/>
</dbReference>
<protein>
    <submittedName>
        <fullName evidence="5">Long-chain fatty acid--CoA ligase</fullName>
    </submittedName>
</protein>
<dbReference type="Pfam" id="PF00501">
    <property type="entry name" value="AMP-binding"/>
    <property type="match status" value="1"/>
</dbReference>
<feature type="domain" description="AMP-dependent synthetase/ligase" evidence="3">
    <location>
        <begin position="35"/>
        <end position="430"/>
    </location>
</feature>
<dbReference type="InParanoid" id="A0A0D2JCP2"/>
<dbReference type="PANTHER" id="PTHR43767">
    <property type="entry name" value="LONG-CHAIN-FATTY-ACID--COA LIGASE"/>
    <property type="match status" value="1"/>
</dbReference>
<dbReference type="STRING" id="1429043.X474_01170"/>
<evidence type="ECO:0000259" key="4">
    <source>
        <dbReference type="Pfam" id="PF13193"/>
    </source>
</evidence>
<sequence length="571" mass="63018">MTSDSLGDRPWYQDWPVGVDKIIDVPEIGMGELLRDTASKHPDNKAVVFLDSVITYRQLDDYVDRFATALHNLGLRKGDVAAVMLPNSHQFVIAFFACQRLGVTVTAINPTYKAMEVKHQLNDSGAKALIVLDSVFEAPAKIIRETGIKHLIGTNIADVCGFSPIKIFLGKLLKKIPTGKMPPETLSFKELLKTQPNVPEVTINPAEDLAVLQYTGGTTGTPKGAMLTAKNLVSNVAMGSAWIRGVDPSWGWVGVLPLFHVFAMTCCMNMAVATGGYQLLFPRPPAEMKEWAAQIEKWGKGTSMVMAGVAVLFNKINNTEGLDQFDLSPLKKCLSGAGPLPRDVQLTFEKKIGSLVVEGYGLSESSPVVTANPFELPEGSERVWGSIGLPFPNTDAKIMDLETGDTQLGYGEDQVGELCVKGPQVMKGYYNRPEESARALRDGWLYTGDVAYMNDRGWIFIMDRARDLVKHKGYSVFPKEVEDYMFSHPKILEVAVVGLPDPAVGEKLKAFVVLKDDFEGQVEEQEIIAWCKENMTHYKVPATVEFRDELPKTMVGKVLRRVLKEEELSKA</sequence>
<dbReference type="InterPro" id="IPR000873">
    <property type="entry name" value="AMP-dep_synth/lig_dom"/>
</dbReference>
<keyword evidence="2 5" id="KW-0436">Ligase</keyword>
<dbReference type="Gene3D" id="3.40.50.12780">
    <property type="entry name" value="N-terminal domain of ligase-like"/>
    <property type="match status" value="1"/>
</dbReference>
<proteinExistence type="inferred from homology"/>
<dbReference type="InterPro" id="IPR045851">
    <property type="entry name" value="AMP-bd_C_sf"/>
</dbReference>
<dbReference type="AlphaFoldDB" id="A0A0D2JCP2"/>
<evidence type="ECO:0000256" key="1">
    <source>
        <dbReference type="ARBA" id="ARBA00006432"/>
    </source>
</evidence>
<dbReference type="PATRIC" id="fig|1429043.3.peg.250"/>
<keyword evidence="6" id="KW-1185">Reference proteome</keyword>
<dbReference type="EMBL" id="AZAC01000001">
    <property type="protein sequence ID" value="KIX15914.1"/>
    <property type="molecule type" value="Genomic_DNA"/>
</dbReference>
<evidence type="ECO:0000259" key="3">
    <source>
        <dbReference type="Pfam" id="PF00501"/>
    </source>
</evidence>
<feature type="domain" description="AMP-binding enzyme C-terminal" evidence="4">
    <location>
        <begin position="480"/>
        <end position="557"/>
    </location>
</feature>
<dbReference type="SUPFAM" id="SSF56801">
    <property type="entry name" value="Acetyl-CoA synthetase-like"/>
    <property type="match status" value="1"/>
</dbReference>
<dbReference type="InterPro" id="IPR025110">
    <property type="entry name" value="AMP-bd_C"/>
</dbReference>
<gene>
    <name evidence="5" type="ORF">X474_01170</name>
</gene>
<dbReference type="Gene3D" id="3.30.300.30">
    <property type="match status" value="1"/>
</dbReference>
<dbReference type="PANTHER" id="PTHR43767:SF1">
    <property type="entry name" value="NONRIBOSOMAL PEPTIDE SYNTHASE PES1 (EUROFUNG)-RELATED"/>
    <property type="match status" value="1"/>
</dbReference>
<dbReference type="InterPro" id="IPR042099">
    <property type="entry name" value="ANL_N_sf"/>
</dbReference>
<comment type="caution">
    <text evidence="5">The sequence shown here is derived from an EMBL/GenBank/DDBJ whole genome shotgun (WGS) entry which is preliminary data.</text>
</comment>